<proteinExistence type="predicted"/>
<name>A0A1B6LDF4_9HEMI</name>
<sequence length="113" mass="12980">YGDYDVPKPFHFAGRATNEVCSSPTDELYDTPKHLKERMAGEFGNYDIPQPANSCSCLQLGGTTVRMVERERDEWRRAACPCHRVMSWMSLPLPYCRRGYGRENTAPTYKVKL</sequence>
<evidence type="ECO:0000313" key="1">
    <source>
        <dbReference type="EMBL" id="JAT21738.1"/>
    </source>
</evidence>
<feature type="non-terminal residue" evidence="1">
    <location>
        <position position="113"/>
    </location>
</feature>
<dbReference type="EMBL" id="GEBQ01018239">
    <property type="protein sequence ID" value="JAT21738.1"/>
    <property type="molecule type" value="Transcribed_RNA"/>
</dbReference>
<organism evidence="1">
    <name type="scientific">Graphocephala atropunctata</name>
    <dbReference type="NCBI Taxonomy" id="36148"/>
    <lineage>
        <taxon>Eukaryota</taxon>
        <taxon>Metazoa</taxon>
        <taxon>Ecdysozoa</taxon>
        <taxon>Arthropoda</taxon>
        <taxon>Hexapoda</taxon>
        <taxon>Insecta</taxon>
        <taxon>Pterygota</taxon>
        <taxon>Neoptera</taxon>
        <taxon>Paraneoptera</taxon>
        <taxon>Hemiptera</taxon>
        <taxon>Auchenorrhyncha</taxon>
        <taxon>Membracoidea</taxon>
        <taxon>Cicadellidae</taxon>
        <taxon>Cicadellinae</taxon>
        <taxon>Cicadellini</taxon>
        <taxon>Graphocephala</taxon>
    </lineage>
</organism>
<feature type="non-terminal residue" evidence="1">
    <location>
        <position position="1"/>
    </location>
</feature>
<dbReference type="AlphaFoldDB" id="A0A1B6LDF4"/>
<protein>
    <submittedName>
        <fullName evidence="1">Uncharacterized protein</fullName>
    </submittedName>
</protein>
<accession>A0A1B6LDF4</accession>
<reference evidence="1" key="1">
    <citation type="submission" date="2015-11" db="EMBL/GenBank/DDBJ databases">
        <title>De novo transcriptome assembly of four potential Pierce s Disease insect vectors from Arizona vineyards.</title>
        <authorList>
            <person name="Tassone E.E."/>
        </authorList>
    </citation>
    <scope>NUCLEOTIDE SEQUENCE</scope>
</reference>
<gene>
    <name evidence="1" type="ORF">g.49828</name>
</gene>